<evidence type="ECO:0000313" key="2">
    <source>
        <dbReference type="Proteomes" id="UP000325333"/>
    </source>
</evidence>
<reference evidence="1 2" key="1">
    <citation type="submission" date="2019-07" db="EMBL/GenBank/DDBJ databases">
        <title>Genome sequencing of the stress-tolerant strain Azospirillum brasilense Az19.</title>
        <authorList>
            <person name="Maroniche G.A."/>
            <person name="Garcia J.E."/>
            <person name="Pagnussat L."/>
            <person name="Amenta M."/>
            <person name="Creus C.M."/>
        </authorList>
    </citation>
    <scope>NUCLEOTIDE SEQUENCE [LARGE SCALE GENOMIC DNA]</scope>
    <source>
        <strain evidence="1 2">Az19</strain>
    </source>
</reference>
<name>A0A5B0KQ49_9PROT</name>
<dbReference type="Proteomes" id="UP000325333">
    <property type="component" value="Unassembled WGS sequence"/>
</dbReference>
<gene>
    <name evidence="1" type="ORF">FH063_002302</name>
</gene>
<proteinExistence type="predicted"/>
<evidence type="ECO:0000313" key="1">
    <source>
        <dbReference type="EMBL" id="KAA1053720.1"/>
    </source>
</evidence>
<protein>
    <submittedName>
        <fullName evidence="1">Uncharacterized protein</fullName>
    </submittedName>
</protein>
<sequence length="41" mass="4709">MAAHRHFSLARYQATPHFWLVEVALGFVILIPSKDLSLFPK</sequence>
<organism evidence="1 2">
    <name type="scientific">Azospirillum argentinense</name>
    <dbReference type="NCBI Taxonomy" id="2970906"/>
    <lineage>
        <taxon>Bacteria</taxon>
        <taxon>Pseudomonadati</taxon>
        <taxon>Pseudomonadota</taxon>
        <taxon>Alphaproteobacteria</taxon>
        <taxon>Rhodospirillales</taxon>
        <taxon>Azospirillaceae</taxon>
        <taxon>Azospirillum</taxon>
    </lineage>
</organism>
<dbReference type="EMBL" id="VEWN01000013">
    <property type="protein sequence ID" value="KAA1053720.1"/>
    <property type="molecule type" value="Genomic_DNA"/>
</dbReference>
<dbReference type="AlphaFoldDB" id="A0A5B0KQ49"/>
<comment type="caution">
    <text evidence="1">The sequence shown here is derived from an EMBL/GenBank/DDBJ whole genome shotgun (WGS) entry which is preliminary data.</text>
</comment>
<accession>A0A5B0KQ49</accession>